<feature type="region of interest" description="Disordered" evidence="2">
    <location>
        <begin position="406"/>
        <end position="427"/>
    </location>
</feature>
<dbReference type="Pfam" id="PF01343">
    <property type="entry name" value="Peptidase_S49"/>
    <property type="match status" value="1"/>
</dbReference>
<dbReference type="Proteomes" id="UP001568358">
    <property type="component" value="Unassembled WGS sequence"/>
</dbReference>
<feature type="domain" description="Peptidase S49" evidence="3">
    <location>
        <begin position="115"/>
        <end position="255"/>
    </location>
</feature>
<evidence type="ECO:0000313" key="4">
    <source>
        <dbReference type="EMBL" id="MEZ6854206.1"/>
    </source>
</evidence>
<dbReference type="InterPro" id="IPR029045">
    <property type="entry name" value="ClpP/crotonase-like_dom_sf"/>
</dbReference>
<dbReference type="EC" id="3.4.21.-" evidence="4"/>
<evidence type="ECO:0000313" key="5">
    <source>
        <dbReference type="Proteomes" id="UP001568358"/>
    </source>
</evidence>
<keyword evidence="4" id="KW-0378">Hydrolase</keyword>
<organism evidence="4 5">
    <name type="scientific">Halodesulfovibrio aestuarii</name>
    <dbReference type="NCBI Taxonomy" id="126333"/>
    <lineage>
        <taxon>Bacteria</taxon>
        <taxon>Pseudomonadati</taxon>
        <taxon>Thermodesulfobacteriota</taxon>
        <taxon>Desulfovibrionia</taxon>
        <taxon>Desulfovibrionales</taxon>
        <taxon>Desulfovibrionaceae</taxon>
        <taxon>Halodesulfovibrio</taxon>
    </lineage>
</organism>
<dbReference type="PANTHER" id="PTHR42987">
    <property type="entry name" value="PEPTIDASE S49"/>
    <property type="match status" value="1"/>
</dbReference>
<dbReference type="RefSeq" id="WP_371150748.1">
    <property type="nucleotide sequence ID" value="NZ_JBFSOO010000008.1"/>
</dbReference>
<comment type="caution">
    <text evidence="4">The sequence shown here is derived from an EMBL/GenBank/DDBJ whole genome shotgun (WGS) entry which is preliminary data.</text>
</comment>
<dbReference type="Gene3D" id="3.90.226.10">
    <property type="entry name" value="2-enoyl-CoA Hydratase, Chain A, domain 1"/>
    <property type="match status" value="2"/>
</dbReference>
<sequence length="445" mass="47117">MHDFFGPRLLCIQPEFLPTLVGDMRKPSNGALLFSRRREESEKPPYELVNGVAVISVKGAMSQEGGFWSTGYSIIRDKVQAALNDSGVSRILLSFNSPGGTEGGLFELADWLREVSQQKTMAAYADTLMCSAAYLLGAATGTIYAPRMATVGSVGVVWTHINYAKLNEEWGFDYTYLTGGEMKASGNPNFPLSDTDRTYWQSRVDHCYKAFQDVCTECMSLDAKNVTEWADGKIFHGDQAKELGLVTGIVRDRDAAISSILATTAITEEEMDLKNLNLEALKESDPQGYAALSAHFGASAQGNSGKGEDAAPATPSSAQANAQPAAAKIDPAVEGACALMEANGDKDGATRMRTLSAAGFDLKQITALAGLGMTAPVATKAEANEDSGADSNELAIRQELLTAIQGADSAPVGSQPQNKAQTDQQKEAALVASMVETASRGNGGA</sequence>
<evidence type="ECO:0000259" key="3">
    <source>
        <dbReference type="Pfam" id="PF01343"/>
    </source>
</evidence>
<feature type="region of interest" description="Disordered" evidence="2">
    <location>
        <begin position="300"/>
        <end position="327"/>
    </location>
</feature>
<dbReference type="EMBL" id="JBFSOO010000008">
    <property type="protein sequence ID" value="MEZ6854206.1"/>
    <property type="molecule type" value="Genomic_DNA"/>
</dbReference>
<protein>
    <submittedName>
        <fullName evidence="4">S49 family peptidase</fullName>
        <ecNumber evidence="4">3.4.21.-</ecNumber>
    </submittedName>
</protein>
<dbReference type="CDD" id="cd07022">
    <property type="entry name" value="S49_Sppa_36K_type"/>
    <property type="match status" value="1"/>
</dbReference>
<evidence type="ECO:0000256" key="1">
    <source>
        <dbReference type="ARBA" id="ARBA00008683"/>
    </source>
</evidence>
<feature type="compositionally biased region" description="Polar residues" evidence="2">
    <location>
        <begin position="412"/>
        <end position="423"/>
    </location>
</feature>
<dbReference type="InterPro" id="IPR002142">
    <property type="entry name" value="Peptidase_S49"/>
</dbReference>
<dbReference type="SUPFAM" id="SSF52096">
    <property type="entry name" value="ClpP/crotonase"/>
    <property type="match status" value="1"/>
</dbReference>
<dbReference type="GO" id="GO:0016787">
    <property type="term" value="F:hydrolase activity"/>
    <property type="evidence" value="ECO:0007669"/>
    <property type="project" value="UniProtKB-KW"/>
</dbReference>
<keyword evidence="5" id="KW-1185">Reference proteome</keyword>
<comment type="similarity">
    <text evidence="1">Belongs to the peptidase S49 family.</text>
</comment>
<gene>
    <name evidence="4" type="ORF">AB2Z07_11815</name>
</gene>
<evidence type="ECO:0000256" key="2">
    <source>
        <dbReference type="SAM" id="MobiDB-lite"/>
    </source>
</evidence>
<accession>A0ABV4JUP6</accession>
<feature type="compositionally biased region" description="Low complexity" evidence="2">
    <location>
        <begin position="310"/>
        <end position="327"/>
    </location>
</feature>
<dbReference type="PANTHER" id="PTHR42987:SF4">
    <property type="entry name" value="PROTEASE SOHB-RELATED"/>
    <property type="match status" value="1"/>
</dbReference>
<proteinExistence type="inferred from homology"/>
<dbReference type="InterPro" id="IPR033855">
    <property type="entry name" value="Protein_C"/>
</dbReference>
<name>A0ABV4JUP6_9BACT</name>
<reference evidence="4 5" key="1">
    <citation type="submission" date="2024-07" db="EMBL/GenBank/DDBJ databases">
        <title>Active virus-host system and metabolic interactions in a Lokiarchaeon culture.</title>
        <authorList>
            <person name="Ponce Toledo R.I."/>
            <person name="Rodrigues Oliveira T."/>
            <person name="Schleper C."/>
        </authorList>
    </citation>
    <scope>NUCLEOTIDE SEQUENCE [LARGE SCALE GENOMIC DNA]</scope>
    <source>
        <strain evidence="4 5">B35</strain>
    </source>
</reference>